<evidence type="ECO:0000256" key="1">
    <source>
        <dbReference type="ARBA" id="ARBA00004953"/>
    </source>
</evidence>
<sequence length="188" mass="20617">MKNIKDSEFIRSTVPMTKFNIRNLSIAYLNIEAGDEFLDIGGGTGSVSVEAALNGANVTAVETDDEACALIKRNAEKFGVKINLIKGKAPEILLKKEYAHLKFNKCFIGGSSGELKNIFTYLENGLEKNGILCADFILIKNLNECLDLLKQFNYTDTEVNLIQTASMGKAGLFKGENPVYIVKGIKRA</sequence>
<dbReference type="NCBIfam" id="TIGR02469">
    <property type="entry name" value="CbiT"/>
    <property type="match status" value="1"/>
</dbReference>
<dbReference type="EMBL" id="CP061839">
    <property type="protein sequence ID" value="QOW60440.1"/>
    <property type="molecule type" value="Genomic_DNA"/>
</dbReference>
<keyword evidence="5" id="KW-0949">S-adenosyl-L-methionine</keyword>
<dbReference type="CDD" id="cd02440">
    <property type="entry name" value="AdoMet_MTases"/>
    <property type="match status" value="1"/>
</dbReference>
<dbReference type="GeneID" id="301091124"/>
<dbReference type="UniPathway" id="UPA00148"/>
<dbReference type="InterPro" id="IPR029063">
    <property type="entry name" value="SAM-dependent_MTases_sf"/>
</dbReference>
<dbReference type="InterPro" id="IPR014008">
    <property type="entry name" value="Cbl_synth_MTase_CbiT"/>
</dbReference>
<comment type="pathway">
    <text evidence="1">Cofactor biosynthesis; adenosylcobalamin biosynthesis.</text>
</comment>
<dbReference type="GO" id="GO:0009236">
    <property type="term" value="P:cobalamin biosynthetic process"/>
    <property type="evidence" value="ECO:0007669"/>
    <property type="project" value="UniProtKB-UniPathway"/>
</dbReference>
<dbReference type="GO" id="GO:0032259">
    <property type="term" value="P:methylation"/>
    <property type="evidence" value="ECO:0007669"/>
    <property type="project" value="UniProtKB-KW"/>
</dbReference>
<name>A0A7S7AVQ5_9SPIR</name>
<evidence type="ECO:0000256" key="2">
    <source>
        <dbReference type="ARBA" id="ARBA00022573"/>
    </source>
</evidence>
<dbReference type="RefSeq" id="WP_020966485.1">
    <property type="nucleotide sequence ID" value="NZ_CP045670.1"/>
</dbReference>
<gene>
    <name evidence="6" type="primary">cbiT</name>
    <name evidence="6" type="ORF">IFE08_11570</name>
</gene>
<dbReference type="PANTHER" id="PTHR43182">
    <property type="entry name" value="COBALT-PRECORRIN-6B C(15)-METHYLTRANSFERASE (DECARBOXYLATING)"/>
    <property type="match status" value="1"/>
</dbReference>
<reference evidence="6 7" key="1">
    <citation type="submission" date="2020-09" db="EMBL/GenBank/DDBJ databases">
        <title>Characterization of Treponema spp. from bovine digital dermatitis in Korea.</title>
        <authorList>
            <person name="Espiritu H.M."/>
            <person name="Cho Y.I."/>
            <person name="Mamuad L."/>
        </authorList>
    </citation>
    <scope>NUCLEOTIDE SEQUENCE [LARGE SCALE GENOMIC DNA]</scope>
    <source>
        <strain evidence="6 7">KS1</strain>
    </source>
</reference>
<keyword evidence="4 6" id="KW-0808">Transferase</keyword>
<dbReference type="SUPFAM" id="SSF53335">
    <property type="entry name" value="S-adenosyl-L-methionine-dependent methyltransferases"/>
    <property type="match status" value="1"/>
</dbReference>
<dbReference type="PANTHER" id="PTHR43182:SF1">
    <property type="entry name" value="COBALT-PRECORRIN-7 C(5)-METHYLTRANSFERASE"/>
    <property type="match status" value="1"/>
</dbReference>
<organism evidence="6 7">
    <name type="scientific">Treponema pedis</name>
    <dbReference type="NCBI Taxonomy" id="409322"/>
    <lineage>
        <taxon>Bacteria</taxon>
        <taxon>Pseudomonadati</taxon>
        <taxon>Spirochaetota</taxon>
        <taxon>Spirochaetia</taxon>
        <taxon>Spirochaetales</taxon>
        <taxon>Treponemataceae</taxon>
        <taxon>Treponema</taxon>
    </lineage>
</organism>
<evidence type="ECO:0000256" key="3">
    <source>
        <dbReference type="ARBA" id="ARBA00022603"/>
    </source>
</evidence>
<keyword evidence="3 6" id="KW-0489">Methyltransferase</keyword>
<evidence type="ECO:0000256" key="5">
    <source>
        <dbReference type="ARBA" id="ARBA00022691"/>
    </source>
</evidence>
<dbReference type="GO" id="GO:0008276">
    <property type="term" value="F:protein methyltransferase activity"/>
    <property type="evidence" value="ECO:0007669"/>
    <property type="project" value="InterPro"/>
</dbReference>
<dbReference type="AlphaFoldDB" id="A0A7S7AVQ5"/>
<proteinExistence type="predicted"/>
<protein>
    <submittedName>
        <fullName evidence="6">Precorrin-6Y C5,15-methyltransferase (Decarboxylating) subunit CbiT</fullName>
    </submittedName>
</protein>
<dbReference type="InterPro" id="IPR050714">
    <property type="entry name" value="Cobalamin_biosynth_MTase"/>
</dbReference>
<keyword evidence="2" id="KW-0169">Cobalamin biosynthesis</keyword>
<dbReference type="Pfam" id="PF03602">
    <property type="entry name" value="Cons_hypoth95"/>
    <property type="match status" value="1"/>
</dbReference>
<dbReference type="Gene3D" id="3.40.50.150">
    <property type="entry name" value="Vaccinia Virus protein VP39"/>
    <property type="match status" value="1"/>
</dbReference>
<accession>A0A7S7AVQ5</accession>
<dbReference type="Proteomes" id="UP000593915">
    <property type="component" value="Chromosome"/>
</dbReference>
<evidence type="ECO:0000256" key="4">
    <source>
        <dbReference type="ARBA" id="ARBA00022679"/>
    </source>
</evidence>
<evidence type="ECO:0000313" key="7">
    <source>
        <dbReference type="Proteomes" id="UP000593915"/>
    </source>
</evidence>
<evidence type="ECO:0000313" key="6">
    <source>
        <dbReference type="EMBL" id="QOW60440.1"/>
    </source>
</evidence>